<gene>
    <name evidence="8" type="ORF">ACFSXZ_00815</name>
</gene>
<dbReference type="SUPFAM" id="SSF51679">
    <property type="entry name" value="Bacterial luciferase-like"/>
    <property type="match status" value="1"/>
</dbReference>
<dbReference type="PIRSF" id="PIRSF000337">
    <property type="entry name" value="NTA_MOA"/>
    <property type="match status" value="1"/>
</dbReference>
<evidence type="ECO:0000313" key="9">
    <source>
        <dbReference type="Proteomes" id="UP001597417"/>
    </source>
</evidence>
<feature type="region of interest" description="Disordered" evidence="6">
    <location>
        <begin position="435"/>
        <end position="454"/>
    </location>
</feature>
<dbReference type="PANTHER" id="PTHR30011:SF16">
    <property type="entry name" value="C2H2 FINGER DOMAIN TRANSCRIPTION FACTOR (EUROFUNG)-RELATED"/>
    <property type="match status" value="1"/>
</dbReference>
<name>A0ABW5FKU3_9PSEU</name>
<evidence type="ECO:0000256" key="3">
    <source>
        <dbReference type="ARBA" id="ARBA00023002"/>
    </source>
</evidence>
<organism evidence="8 9">
    <name type="scientific">Amycolatopsis pigmentata</name>
    <dbReference type="NCBI Taxonomy" id="450801"/>
    <lineage>
        <taxon>Bacteria</taxon>
        <taxon>Bacillati</taxon>
        <taxon>Actinomycetota</taxon>
        <taxon>Actinomycetes</taxon>
        <taxon>Pseudonocardiales</taxon>
        <taxon>Pseudonocardiaceae</taxon>
        <taxon>Amycolatopsis</taxon>
    </lineage>
</organism>
<reference evidence="9" key="1">
    <citation type="journal article" date="2019" name="Int. J. Syst. Evol. Microbiol.">
        <title>The Global Catalogue of Microorganisms (GCM) 10K type strain sequencing project: providing services to taxonomists for standard genome sequencing and annotation.</title>
        <authorList>
            <consortium name="The Broad Institute Genomics Platform"/>
            <consortium name="The Broad Institute Genome Sequencing Center for Infectious Disease"/>
            <person name="Wu L."/>
            <person name="Ma J."/>
        </authorList>
    </citation>
    <scope>NUCLEOTIDE SEQUENCE [LARGE SCALE GENOMIC DNA]</scope>
    <source>
        <strain evidence="9">CGMCC 4.7645</strain>
    </source>
</reference>
<evidence type="ECO:0000256" key="4">
    <source>
        <dbReference type="ARBA" id="ARBA00023033"/>
    </source>
</evidence>
<dbReference type="NCBIfam" id="TIGR03860">
    <property type="entry name" value="FMN_nitrolo"/>
    <property type="match status" value="1"/>
</dbReference>
<comment type="caution">
    <text evidence="8">The sequence shown here is derived from an EMBL/GenBank/DDBJ whole genome shotgun (WGS) entry which is preliminary data.</text>
</comment>
<dbReference type="InterPro" id="IPR011251">
    <property type="entry name" value="Luciferase-like_dom"/>
</dbReference>
<dbReference type="Proteomes" id="UP001597417">
    <property type="component" value="Unassembled WGS sequence"/>
</dbReference>
<evidence type="ECO:0000256" key="1">
    <source>
        <dbReference type="ARBA" id="ARBA00022630"/>
    </source>
</evidence>
<evidence type="ECO:0000259" key="7">
    <source>
        <dbReference type="Pfam" id="PF00296"/>
    </source>
</evidence>
<evidence type="ECO:0000256" key="2">
    <source>
        <dbReference type="ARBA" id="ARBA00022643"/>
    </source>
</evidence>
<dbReference type="EC" id="1.-.-.-" evidence="8"/>
<evidence type="ECO:0000313" key="8">
    <source>
        <dbReference type="EMBL" id="MFD2414867.1"/>
    </source>
</evidence>
<keyword evidence="9" id="KW-1185">Reference proteome</keyword>
<accession>A0ABW5FKU3</accession>
<comment type="similarity">
    <text evidence="5">Belongs to the NtaA/SnaA/DszA monooxygenase family.</text>
</comment>
<evidence type="ECO:0000256" key="6">
    <source>
        <dbReference type="SAM" id="MobiDB-lite"/>
    </source>
</evidence>
<proteinExistence type="inferred from homology"/>
<dbReference type="Gene3D" id="3.20.20.30">
    <property type="entry name" value="Luciferase-like domain"/>
    <property type="match status" value="1"/>
</dbReference>
<dbReference type="PANTHER" id="PTHR30011">
    <property type="entry name" value="ALKANESULFONATE MONOOXYGENASE-RELATED"/>
    <property type="match status" value="1"/>
</dbReference>
<feature type="compositionally biased region" description="Basic and acidic residues" evidence="6">
    <location>
        <begin position="445"/>
        <end position="454"/>
    </location>
</feature>
<evidence type="ECO:0000256" key="5">
    <source>
        <dbReference type="ARBA" id="ARBA00033748"/>
    </source>
</evidence>
<sequence>MVGAVSAKQIRLNVLEQCNASFAAFGLWTHPRDRAVEYTSLDFWVEYARLAERGLFDNFFIADVHGTPDVYGGSVDAALRNGSQGPILDPVVLISAMAHVTSDLAFTVTGNATYEMPYSFARRMSTLDHMTRGRLGWNVVTGYLNSGARAMGRDGIGSHDLRYDVADEFLDGVYRLWEDSWEEGAVRKDKERGIYVDPAKVHEIDFRGEHYRFRTIHATETSPQRTPVIFQAGASPRGRAFAARHAEGIYINGTSRQVAAEQVAAFRKLVAEEGRDPQSVKVFAGVSVFVDETAEAARARYEEYKQYASIEGLMVLMSGAMGIDLSQYPLDEPLRFQENDANRTVMENMTKHNQWTLREAMDAKALSGTNIPLIGSAEEVAEELIAWADETDLDGFNISRTLSFEGLERFIDMVIPQLQERGRYKTAYSPGTFREKLFGHGPHLPSDHPATKKR</sequence>
<keyword evidence="3 8" id="KW-0560">Oxidoreductase</keyword>
<feature type="domain" description="Luciferase-like" evidence="7">
    <location>
        <begin position="34"/>
        <end position="389"/>
    </location>
</feature>
<dbReference type="GO" id="GO:0016491">
    <property type="term" value="F:oxidoreductase activity"/>
    <property type="evidence" value="ECO:0007669"/>
    <property type="project" value="UniProtKB-KW"/>
</dbReference>
<dbReference type="RefSeq" id="WP_378260135.1">
    <property type="nucleotide sequence ID" value="NZ_JBHUKR010000002.1"/>
</dbReference>
<dbReference type="Pfam" id="PF00296">
    <property type="entry name" value="Bac_luciferase"/>
    <property type="match status" value="1"/>
</dbReference>
<dbReference type="InterPro" id="IPR051260">
    <property type="entry name" value="Diverse_substr_monoxygenases"/>
</dbReference>
<protein>
    <submittedName>
        <fullName evidence="8">LLM class flavin-dependent oxidoreductase</fullName>
        <ecNumber evidence="8">1.-.-.-</ecNumber>
    </submittedName>
</protein>
<dbReference type="InterPro" id="IPR016215">
    <property type="entry name" value="NTA_MOA"/>
</dbReference>
<dbReference type="InterPro" id="IPR036661">
    <property type="entry name" value="Luciferase-like_sf"/>
</dbReference>
<dbReference type="EMBL" id="JBHUKR010000002">
    <property type="protein sequence ID" value="MFD2414867.1"/>
    <property type="molecule type" value="Genomic_DNA"/>
</dbReference>
<keyword evidence="1" id="KW-0285">Flavoprotein</keyword>
<keyword evidence="2" id="KW-0288">FMN</keyword>
<keyword evidence="4" id="KW-0503">Monooxygenase</keyword>